<dbReference type="AlphaFoldDB" id="A0A914XAH2"/>
<organism evidence="1 2">
    <name type="scientific">Plectus sambesii</name>
    <dbReference type="NCBI Taxonomy" id="2011161"/>
    <lineage>
        <taxon>Eukaryota</taxon>
        <taxon>Metazoa</taxon>
        <taxon>Ecdysozoa</taxon>
        <taxon>Nematoda</taxon>
        <taxon>Chromadorea</taxon>
        <taxon>Plectida</taxon>
        <taxon>Plectina</taxon>
        <taxon>Plectoidea</taxon>
        <taxon>Plectidae</taxon>
        <taxon>Plectus</taxon>
    </lineage>
</organism>
<reference evidence="2" key="1">
    <citation type="submission" date="2022-11" db="UniProtKB">
        <authorList>
            <consortium name="WormBaseParasite"/>
        </authorList>
    </citation>
    <scope>IDENTIFICATION</scope>
</reference>
<protein>
    <submittedName>
        <fullName evidence="2">Uncharacterized protein</fullName>
    </submittedName>
</protein>
<evidence type="ECO:0000313" key="1">
    <source>
        <dbReference type="Proteomes" id="UP000887566"/>
    </source>
</evidence>
<sequence>MCTTVCMTPLDSNQTRAVICSGLLGGDRCKPCLAPFSLRFTPTAHFVLSHSHRNSAALAANASIMSAPRCFQFIILLTIAMRLANTAGTLKCVQCDRSVLYYDSSRNKPTRKDCLLGLVEPTPCANVSATHCIANFYKEGFSSKKTVTMRKCGTAQDTVGCTLYKFPHHNPLTPTRVARDGRMRRSPHKFDDGSAALAPLTEMIEVCAEGCTTDGCLVDDGSAASTPLIKPIEMCGEECMTDGSLVASVNSTTRPPPPLLPLLLWPFAALIFRLLPIADV</sequence>
<dbReference type="WBParaSite" id="PSAMB.scaffold7109size8207.g29605.t1">
    <property type="protein sequence ID" value="PSAMB.scaffold7109size8207.g29605.t1"/>
    <property type="gene ID" value="PSAMB.scaffold7109size8207.g29605"/>
</dbReference>
<accession>A0A914XAH2</accession>
<proteinExistence type="predicted"/>
<keyword evidence="1" id="KW-1185">Reference proteome</keyword>
<evidence type="ECO:0000313" key="2">
    <source>
        <dbReference type="WBParaSite" id="PSAMB.scaffold7109size8207.g29605.t1"/>
    </source>
</evidence>
<dbReference type="Proteomes" id="UP000887566">
    <property type="component" value="Unplaced"/>
</dbReference>
<name>A0A914XAH2_9BILA</name>